<feature type="domain" description="Amidase" evidence="1">
    <location>
        <begin position="26"/>
        <end position="451"/>
    </location>
</feature>
<sequence length="481" mass="52997">MDHYKNFSTARHLAKAIQKRELSVREVVEAHLAQIERVNPEVNAIISLDEDHALKEANKADEILATGKKAGPLHGLPIAIKDTHNAKGFPMTSGSLALRDNISTEDDLIVERLRNAGAIVIGKTNVPEFGAGAHTFNEVFGVTRNPYNLNRTAGGSSGGAAAAVASGMLPLADGSDMGGSCRFPAAFNNVVGMRTSPGRVPMYPKAALYSPLVTQGPIARNVEDASFMLSVLAGQDNRSPISIAESGEQFLNPFDKNLNGLRIAWSADFGGILPVDPAVSSNMEEQMKIFTDLGCHVEEACPDLVEADEVFHVFRAWEIEMSNHELFDRFEEVMKPSFKWNFNKGRKLRGIDIGRAERLRNQLYHRMRVFFDQYDALILPVSQVPPFDVNLEYPEQINGVPMETYIDWMRSSYYISALGNPSLSVPSGFTSDRLPLGLQIVGPHQADYEVLRIGHAFEQATHYGEKRPKIAQSKDGHIPGR</sequence>
<dbReference type="RefSeq" id="WP_244751919.1">
    <property type="nucleotide sequence ID" value="NZ_CP095074.1"/>
</dbReference>
<dbReference type="PANTHER" id="PTHR11895">
    <property type="entry name" value="TRANSAMIDASE"/>
    <property type="match status" value="1"/>
</dbReference>
<evidence type="ECO:0000313" key="3">
    <source>
        <dbReference type="Proteomes" id="UP000831880"/>
    </source>
</evidence>
<dbReference type="SUPFAM" id="SSF75304">
    <property type="entry name" value="Amidase signature (AS) enzymes"/>
    <property type="match status" value="1"/>
</dbReference>
<name>A0ABY4GWG8_9BACI</name>
<dbReference type="PANTHER" id="PTHR11895:SF76">
    <property type="entry name" value="INDOLEACETAMIDE HYDROLASE"/>
    <property type="match status" value="1"/>
</dbReference>
<reference evidence="2 3" key="1">
    <citation type="submission" date="2022-04" db="EMBL/GenBank/DDBJ databases">
        <title>Halobacillus sp. isolated from saltern.</title>
        <authorList>
            <person name="Won M."/>
            <person name="Lee C.-M."/>
            <person name="Woen H.-Y."/>
            <person name="Kwon S.-W."/>
        </authorList>
    </citation>
    <scope>NUCLEOTIDE SEQUENCE [LARGE SCALE GENOMIC DNA]</scope>
    <source>
        <strain evidence="2 3">SSTM10-2</strain>
    </source>
</reference>
<evidence type="ECO:0000259" key="1">
    <source>
        <dbReference type="Pfam" id="PF01425"/>
    </source>
</evidence>
<dbReference type="Pfam" id="PF01425">
    <property type="entry name" value="Amidase"/>
    <property type="match status" value="1"/>
</dbReference>
<dbReference type="EMBL" id="CP095074">
    <property type="protein sequence ID" value="UOQ92309.1"/>
    <property type="molecule type" value="Genomic_DNA"/>
</dbReference>
<keyword evidence="3" id="KW-1185">Reference proteome</keyword>
<dbReference type="InterPro" id="IPR000120">
    <property type="entry name" value="Amidase"/>
</dbReference>
<dbReference type="InterPro" id="IPR023631">
    <property type="entry name" value="Amidase_dom"/>
</dbReference>
<accession>A0ABY4GWG8</accession>
<dbReference type="Gene3D" id="3.90.1300.10">
    <property type="entry name" value="Amidase signature (AS) domain"/>
    <property type="match status" value="1"/>
</dbReference>
<dbReference type="InterPro" id="IPR036928">
    <property type="entry name" value="AS_sf"/>
</dbReference>
<dbReference type="NCBIfam" id="NF005686">
    <property type="entry name" value="PRK07486.1"/>
    <property type="match status" value="1"/>
</dbReference>
<protein>
    <submittedName>
        <fullName evidence="2">Amidase</fullName>
    </submittedName>
</protein>
<evidence type="ECO:0000313" key="2">
    <source>
        <dbReference type="EMBL" id="UOQ92309.1"/>
    </source>
</evidence>
<gene>
    <name evidence="2" type="ORF">MUO14_17785</name>
</gene>
<dbReference type="Proteomes" id="UP000831880">
    <property type="component" value="Chromosome"/>
</dbReference>
<organism evidence="2 3">
    <name type="scientific">Halobacillus shinanisalinarum</name>
    <dbReference type="NCBI Taxonomy" id="2932258"/>
    <lineage>
        <taxon>Bacteria</taxon>
        <taxon>Bacillati</taxon>
        <taxon>Bacillota</taxon>
        <taxon>Bacilli</taxon>
        <taxon>Bacillales</taxon>
        <taxon>Bacillaceae</taxon>
        <taxon>Halobacillus</taxon>
    </lineage>
</organism>
<proteinExistence type="predicted"/>